<evidence type="ECO:0000256" key="2">
    <source>
        <dbReference type="SAM" id="Phobius"/>
    </source>
</evidence>
<organism evidence="3 4">
    <name type="scientific">Geomonas silvestris</name>
    <dbReference type="NCBI Taxonomy" id="2740184"/>
    <lineage>
        <taxon>Bacteria</taxon>
        <taxon>Pseudomonadati</taxon>
        <taxon>Thermodesulfobacteriota</taxon>
        <taxon>Desulfuromonadia</taxon>
        <taxon>Geobacterales</taxon>
        <taxon>Geobacteraceae</taxon>
        <taxon>Geomonas</taxon>
    </lineage>
</organism>
<comment type="caution">
    <text evidence="3">The sequence shown here is derived from an EMBL/GenBank/DDBJ whole genome shotgun (WGS) entry which is preliminary data.</text>
</comment>
<keyword evidence="4" id="KW-1185">Reference proteome</keyword>
<keyword evidence="2" id="KW-0812">Transmembrane</keyword>
<dbReference type="RefSeq" id="WP_183354298.1">
    <property type="nucleotide sequence ID" value="NZ_BLXX01000004.1"/>
</dbReference>
<dbReference type="Proteomes" id="UP000556026">
    <property type="component" value="Unassembled WGS sequence"/>
</dbReference>
<dbReference type="GO" id="GO:0015627">
    <property type="term" value="C:type II protein secretion system complex"/>
    <property type="evidence" value="ECO:0007669"/>
    <property type="project" value="InterPro"/>
</dbReference>
<feature type="transmembrane region" description="Helical" evidence="2">
    <location>
        <begin position="12"/>
        <end position="32"/>
    </location>
</feature>
<dbReference type="SUPFAM" id="SSF54523">
    <property type="entry name" value="Pili subunits"/>
    <property type="match status" value="2"/>
</dbReference>
<dbReference type="Gene3D" id="3.30.700.10">
    <property type="entry name" value="Glycoprotein, Type 4 Pilin"/>
    <property type="match status" value="1"/>
</dbReference>
<dbReference type="InterPro" id="IPR000983">
    <property type="entry name" value="Bac_GSPG_pilin"/>
</dbReference>
<proteinExistence type="predicted"/>
<dbReference type="GO" id="GO:0015628">
    <property type="term" value="P:protein secretion by the type II secretion system"/>
    <property type="evidence" value="ECO:0007669"/>
    <property type="project" value="InterPro"/>
</dbReference>
<keyword evidence="2" id="KW-1133">Transmembrane helix</keyword>
<evidence type="ECO:0000313" key="4">
    <source>
        <dbReference type="Proteomes" id="UP000556026"/>
    </source>
</evidence>
<gene>
    <name evidence="3" type="primary">pulG</name>
    <name evidence="3" type="ORF">GMST_17930</name>
</gene>
<dbReference type="InterPro" id="IPR012902">
    <property type="entry name" value="N_methyl_site"/>
</dbReference>
<dbReference type="PRINTS" id="PR00813">
    <property type="entry name" value="BCTERIALGSPG"/>
</dbReference>
<evidence type="ECO:0000256" key="1">
    <source>
        <dbReference type="ARBA" id="ARBA00022481"/>
    </source>
</evidence>
<dbReference type="InterPro" id="IPR045584">
    <property type="entry name" value="Pilin-like"/>
</dbReference>
<dbReference type="EMBL" id="BLXX01000004">
    <property type="protein sequence ID" value="GFO59468.1"/>
    <property type="molecule type" value="Genomic_DNA"/>
</dbReference>
<reference evidence="4" key="1">
    <citation type="submission" date="2020-06" db="EMBL/GenBank/DDBJ databases">
        <title>Draft genomic sequence of Geomonas sp. Red330.</title>
        <authorList>
            <person name="Itoh H."/>
            <person name="Zhenxing X."/>
            <person name="Ushijima N."/>
            <person name="Masuda Y."/>
            <person name="Shiratori Y."/>
            <person name="Senoo K."/>
        </authorList>
    </citation>
    <scope>NUCLEOTIDE SEQUENCE [LARGE SCALE GENOMIC DNA]</scope>
    <source>
        <strain evidence="4">Red330</strain>
    </source>
</reference>
<dbReference type="PROSITE" id="PS00409">
    <property type="entry name" value="PROKAR_NTER_METHYL"/>
    <property type="match status" value="1"/>
</dbReference>
<protein>
    <submittedName>
        <fullName evidence="3">Type II secretion system pseudopilin PulG</fullName>
    </submittedName>
</protein>
<keyword evidence="2" id="KW-0472">Membrane</keyword>
<sequence>MFKHLDNNRGLSLIELVVTMVILGILTSMIIPSARMTSIRLKELELKQNLREIRTALDEYKKYYDKAVEEKKIIPSLNKPAGYPETLQVLVDGYDFGGLVGYKKKFLRRIPSDPFHPVKEGEPAWGMRSYEDEPDSSSWGGQDVFDVYSLSDGTALDGTKYKDW</sequence>
<dbReference type="NCBIfam" id="TIGR02532">
    <property type="entry name" value="IV_pilin_GFxxxE"/>
    <property type="match status" value="1"/>
</dbReference>
<name>A0A6V8MHJ8_9BACT</name>
<keyword evidence="1" id="KW-0488">Methylation</keyword>
<accession>A0A6V8MHJ8</accession>
<dbReference type="Pfam" id="PF07963">
    <property type="entry name" value="N_methyl"/>
    <property type="match status" value="1"/>
</dbReference>
<dbReference type="AlphaFoldDB" id="A0A6V8MHJ8"/>
<evidence type="ECO:0000313" key="3">
    <source>
        <dbReference type="EMBL" id="GFO59468.1"/>
    </source>
</evidence>